<reference evidence="1" key="1">
    <citation type="submission" date="2021-02" db="EMBL/GenBank/DDBJ databases">
        <authorList>
            <person name="Dougan E. K."/>
            <person name="Rhodes N."/>
            <person name="Thang M."/>
            <person name="Chan C."/>
        </authorList>
    </citation>
    <scope>NUCLEOTIDE SEQUENCE</scope>
</reference>
<sequence length="100" mass="11205">MCSLLLDLSDGVAKREDELNKLYNSYRSWCEEGGVPDRASKKLFSSATLHPGSKDYVSISQKLLSAHAARYALFWMAQLMTSLLEQHPGSEFHQILGVET</sequence>
<keyword evidence="2" id="KW-1185">Reference proteome</keyword>
<gene>
    <name evidence="1" type="ORF">SNEC2469_LOCUS29214</name>
</gene>
<dbReference type="Proteomes" id="UP000601435">
    <property type="component" value="Unassembled WGS sequence"/>
</dbReference>
<dbReference type="AlphaFoldDB" id="A0A813B2X6"/>
<comment type="caution">
    <text evidence="1">The sequence shown here is derived from an EMBL/GenBank/DDBJ whole genome shotgun (WGS) entry which is preliminary data.</text>
</comment>
<protein>
    <recommendedName>
        <fullName evidence="3">DNA primase/nucleoside triphosphatase C-terminal domain-containing protein</fullName>
    </recommendedName>
</protein>
<evidence type="ECO:0000313" key="1">
    <source>
        <dbReference type="EMBL" id="CAE7884786.1"/>
    </source>
</evidence>
<dbReference type="OrthoDB" id="420787at2759"/>
<dbReference type="EMBL" id="CAJNJA010065183">
    <property type="protein sequence ID" value="CAE7884786.1"/>
    <property type="molecule type" value="Genomic_DNA"/>
</dbReference>
<evidence type="ECO:0000313" key="2">
    <source>
        <dbReference type="Proteomes" id="UP000601435"/>
    </source>
</evidence>
<evidence type="ECO:0008006" key="3">
    <source>
        <dbReference type="Google" id="ProtNLM"/>
    </source>
</evidence>
<accession>A0A813B2X6</accession>
<organism evidence="1 2">
    <name type="scientific">Symbiodinium necroappetens</name>
    <dbReference type="NCBI Taxonomy" id="1628268"/>
    <lineage>
        <taxon>Eukaryota</taxon>
        <taxon>Sar</taxon>
        <taxon>Alveolata</taxon>
        <taxon>Dinophyceae</taxon>
        <taxon>Suessiales</taxon>
        <taxon>Symbiodiniaceae</taxon>
        <taxon>Symbiodinium</taxon>
    </lineage>
</organism>
<name>A0A813B2X6_9DINO</name>
<proteinExistence type="predicted"/>